<keyword evidence="7" id="KW-0808">Transferase</keyword>
<dbReference type="PROSITE" id="PS51177">
    <property type="entry name" value="LUMAZINE_BIND"/>
    <property type="match status" value="2"/>
</dbReference>
<evidence type="ECO:0000256" key="2">
    <source>
        <dbReference type="ARBA" id="ARBA00002803"/>
    </source>
</evidence>
<dbReference type="STRING" id="321763.SAMN04488692_1114"/>
<dbReference type="EC" id="2.5.1.9" evidence="4 9"/>
<sequence>MFTGIIREVGRVNSVFRSGSSFQISLRAKTVTEGLRRGDSIAVNGVCLTVVDFDKNNFSADVTPETLRHTNLEKLTPGDPVNLEPSVGPEDLFDGHIVTGHIDDVGEYIGYSEEKNSRVVEIEYPSSLEPYLVKKGSIAVNGISLTLADIKENSFTVSLIPESWRATTFAEIRPGAQVNLESDIIGKYVVSTVEKFLAGNKEAEDEMDADGLSRDVLKKNNFI</sequence>
<dbReference type="NCBIfam" id="TIGR00187">
    <property type="entry name" value="ribE"/>
    <property type="match status" value="1"/>
</dbReference>
<proteinExistence type="predicted"/>
<evidence type="ECO:0000256" key="3">
    <source>
        <dbReference type="ARBA" id="ARBA00004887"/>
    </source>
</evidence>
<evidence type="ECO:0000256" key="4">
    <source>
        <dbReference type="ARBA" id="ARBA00012827"/>
    </source>
</evidence>
<comment type="catalytic activity">
    <reaction evidence="1">
        <text>2 6,7-dimethyl-8-(1-D-ribityl)lumazine + H(+) = 5-amino-6-(D-ribitylamino)uracil + riboflavin</text>
        <dbReference type="Rhea" id="RHEA:20772"/>
        <dbReference type="ChEBI" id="CHEBI:15378"/>
        <dbReference type="ChEBI" id="CHEBI:15934"/>
        <dbReference type="ChEBI" id="CHEBI:57986"/>
        <dbReference type="ChEBI" id="CHEBI:58201"/>
        <dbReference type="EC" id="2.5.1.9"/>
    </reaction>
</comment>
<feature type="repeat" description="Lumazine-binding" evidence="10">
    <location>
        <begin position="1"/>
        <end position="96"/>
    </location>
</feature>
<dbReference type="GO" id="GO:0004746">
    <property type="term" value="F:riboflavin synthase activity"/>
    <property type="evidence" value="ECO:0007669"/>
    <property type="project" value="UniProtKB-UniRule"/>
</dbReference>
<evidence type="ECO:0000256" key="5">
    <source>
        <dbReference type="ARBA" id="ARBA00013950"/>
    </source>
</evidence>
<reference evidence="12 13" key="1">
    <citation type="submission" date="2016-10" db="EMBL/GenBank/DDBJ databases">
        <authorList>
            <person name="de Groot N.N."/>
        </authorList>
    </citation>
    <scope>NUCLEOTIDE SEQUENCE [LARGE SCALE GENOMIC DNA]</scope>
    <source>
        <strain evidence="12 13">SLAS-1</strain>
    </source>
</reference>
<dbReference type="GO" id="GO:0009231">
    <property type="term" value="P:riboflavin biosynthetic process"/>
    <property type="evidence" value="ECO:0007669"/>
    <property type="project" value="UniProtKB-KW"/>
</dbReference>
<dbReference type="InterPro" id="IPR026017">
    <property type="entry name" value="Lumazine-bd_dom"/>
</dbReference>
<keyword evidence="13" id="KW-1185">Reference proteome</keyword>
<dbReference type="PANTHER" id="PTHR21098">
    <property type="entry name" value="RIBOFLAVIN SYNTHASE ALPHA CHAIN"/>
    <property type="match status" value="1"/>
</dbReference>
<dbReference type="NCBIfam" id="NF009566">
    <property type="entry name" value="PRK13020.1"/>
    <property type="match status" value="1"/>
</dbReference>
<dbReference type="EMBL" id="FNGO01000011">
    <property type="protein sequence ID" value="SDL88954.1"/>
    <property type="molecule type" value="Genomic_DNA"/>
</dbReference>
<comment type="pathway">
    <text evidence="3">Cofactor biosynthesis; riboflavin biosynthesis; riboflavin from 2-hydroxy-3-oxobutyl phosphate and 5-amino-6-(D-ribitylamino)uracil: step 2/2.</text>
</comment>
<dbReference type="InterPro" id="IPR001783">
    <property type="entry name" value="Lumazine-bd"/>
</dbReference>
<evidence type="ECO:0000256" key="10">
    <source>
        <dbReference type="PROSITE-ProRule" id="PRU00524"/>
    </source>
</evidence>
<organism evidence="12 13">
    <name type="scientific">Halarsenatibacter silvermanii</name>
    <dbReference type="NCBI Taxonomy" id="321763"/>
    <lineage>
        <taxon>Bacteria</taxon>
        <taxon>Bacillati</taxon>
        <taxon>Bacillota</taxon>
        <taxon>Clostridia</taxon>
        <taxon>Halanaerobiales</taxon>
        <taxon>Halarsenatibacteraceae</taxon>
        <taxon>Halarsenatibacter</taxon>
    </lineage>
</organism>
<gene>
    <name evidence="12" type="ORF">SAMN04488692_1114</name>
</gene>
<dbReference type="AlphaFoldDB" id="A0A1G9NRG4"/>
<dbReference type="InterPro" id="IPR023366">
    <property type="entry name" value="ATP_synth_asu-like_sf"/>
</dbReference>
<dbReference type="PANTHER" id="PTHR21098:SF12">
    <property type="entry name" value="RIBOFLAVIN SYNTHASE"/>
    <property type="match status" value="1"/>
</dbReference>
<name>A0A1G9NRG4_9FIRM</name>
<dbReference type="PIRSF" id="PIRSF000498">
    <property type="entry name" value="Riboflavin_syn_A"/>
    <property type="match status" value="1"/>
</dbReference>
<feature type="domain" description="Lumazine-binding" evidence="11">
    <location>
        <begin position="1"/>
        <end position="96"/>
    </location>
</feature>
<protein>
    <recommendedName>
        <fullName evidence="5 9">Riboflavin synthase</fullName>
        <ecNumber evidence="4 9">2.5.1.9</ecNumber>
    </recommendedName>
</protein>
<keyword evidence="6" id="KW-0686">Riboflavin biosynthesis</keyword>
<dbReference type="Pfam" id="PF00677">
    <property type="entry name" value="Lum_binding"/>
    <property type="match status" value="2"/>
</dbReference>
<dbReference type="FunFam" id="2.40.30.20:FF:000003">
    <property type="entry name" value="Riboflavin synthase, alpha subunit"/>
    <property type="match status" value="1"/>
</dbReference>
<dbReference type="NCBIfam" id="NF006767">
    <property type="entry name" value="PRK09289.1"/>
    <property type="match status" value="1"/>
</dbReference>
<evidence type="ECO:0000313" key="13">
    <source>
        <dbReference type="Proteomes" id="UP000199476"/>
    </source>
</evidence>
<accession>A0A1G9NRG4</accession>
<dbReference type="Gene3D" id="2.40.30.20">
    <property type="match status" value="2"/>
</dbReference>
<evidence type="ECO:0000313" key="12">
    <source>
        <dbReference type="EMBL" id="SDL88954.1"/>
    </source>
</evidence>
<dbReference type="CDD" id="cd00402">
    <property type="entry name" value="Riboflavin_synthase_like"/>
    <property type="match status" value="1"/>
</dbReference>
<dbReference type="SUPFAM" id="SSF63380">
    <property type="entry name" value="Riboflavin synthase domain-like"/>
    <property type="match status" value="2"/>
</dbReference>
<evidence type="ECO:0000256" key="6">
    <source>
        <dbReference type="ARBA" id="ARBA00022619"/>
    </source>
</evidence>
<comment type="function">
    <text evidence="2">Catalyzes the dismutation of two molecules of 6,7-dimethyl-8-ribityllumazine, resulting in the formation of riboflavin and 5-amino-6-(D-ribitylamino)uracil.</text>
</comment>
<evidence type="ECO:0000259" key="11">
    <source>
        <dbReference type="PROSITE" id="PS51177"/>
    </source>
</evidence>
<dbReference type="Proteomes" id="UP000199476">
    <property type="component" value="Unassembled WGS sequence"/>
</dbReference>
<feature type="domain" description="Lumazine-binding" evidence="11">
    <location>
        <begin position="97"/>
        <end position="193"/>
    </location>
</feature>
<evidence type="ECO:0000256" key="8">
    <source>
        <dbReference type="ARBA" id="ARBA00022737"/>
    </source>
</evidence>
<evidence type="ECO:0000256" key="7">
    <source>
        <dbReference type="ARBA" id="ARBA00022679"/>
    </source>
</evidence>
<feature type="repeat" description="Lumazine-binding" evidence="10">
    <location>
        <begin position="97"/>
        <end position="193"/>
    </location>
</feature>
<dbReference type="InterPro" id="IPR017938">
    <property type="entry name" value="Riboflavin_synthase-like_b-brl"/>
</dbReference>
<evidence type="ECO:0000256" key="1">
    <source>
        <dbReference type="ARBA" id="ARBA00000968"/>
    </source>
</evidence>
<keyword evidence="8" id="KW-0677">Repeat</keyword>
<evidence type="ECO:0000256" key="9">
    <source>
        <dbReference type="NCBIfam" id="TIGR00187"/>
    </source>
</evidence>